<keyword evidence="3" id="KW-0378">Hydrolase</keyword>
<dbReference type="GO" id="GO:0004222">
    <property type="term" value="F:metalloendopeptidase activity"/>
    <property type="evidence" value="ECO:0007669"/>
    <property type="project" value="InterPro"/>
</dbReference>
<dbReference type="InterPro" id="IPR001818">
    <property type="entry name" value="Pept_M10_metallopeptidase"/>
</dbReference>
<evidence type="ECO:0000256" key="2">
    <source>
        <dbReference type="ARBA" id="ARBA00022723"/>
    </source>
</evidence>
<feature type="region of interest" description="Disordered" evidence="5">
    <location>
        <begin position="238"/>
        <end position="268"/>
    </location>
</feature>
<dbReference type="InterPro" id="IPR024079">
    <property type="entry name" value="MetalloPept_cat_dom_sf"/>
</dbReference>
<dbReference type="EMBL" id="CP041186">
    <property type="protein sequence ID" value="QDG49235.1"/>
    <property type="molecule type" value="Genomic_DNA"/>
</dbReference>
<sequence length="310" mass="33864">MSPKYMKFTQLAAFCFIVTALSVATPDLGWSYAQNQTCGGGRQPCRPNEDAHPIVWDRTCVLYYLDRAGSEDFEAGPDGGAGVTLERIVNDSFDAWNAPSCAGLKLIYGGQVDHAAELPGERRNTVRFNVDQWRGSATTFATTIVNYNPNTGVISEADIVVNDQFYKYTAQPTPGVGEADLQNTLTHEVGHLLGMAHSDVSEATMFGSADLSETKKRSLHRDDIDGLCAHYPSEEYDSTCGMQTDEPDESFEQESGSDSFEWGKDEAPKDGTACSVTGVHRSAIVPPMALILGLLGGILFWRRTGRWNDD</sequence>
<evidence type="ECO:0000256" key="7">
    <source>
        <dbReference type="SAM" id="SignalP"/>
    </source>
</evidence>
<feature type="signal peptide" evidence="7">
    <location>
        <begin position="1"/>
        <end position="24"/>
    </location>
</feature>
<feature type="domain" description="Peptidase M10 metallopeptidase" evidence="8">
    <location>
        <begin position="171"/>
        <end position="231"/>
    </location>
</feature>
<dbReference type="Pfam" id="PF00413">
    <property type="entry name" value="Peptidase_M10"/>
    <property type="match status" value="1"/>
</dbReference>
<reference evidence="9 10" key="1">
    <citation type="submission" date="2019-06" db="EMBL/GenBank/DDBJ databases">
        <title>Persicimonas caeni gen. nov., sp. nov., a predatory bacterium isolated from solar saltern.</title>
        <authorList>
            <person name="Wang S."/>
        </authorList>
    </citation>
    <scope>NUCLEOTIDE SEQUENCE [LARGE SCALE GENOMIC DNA]</scope>
    <source>
        <strain evidence="9 10">YN101</strain>
    </source>
</reference>
<keyword evidence="6" id="KW-0472">Membrane</keyword>
<dbReference type="OrthoDB" id="5516015at2"/>
<dbReference type="Proteomes" id="UP000315995">
    <property type="component" value="Chromosome"/>
</dbReference>
<keyword evidence="6" id="KW-1133">Transmembrane helix</keyword>
<dbReference type="GO" id="GO:0031012">
    <property type="term" value="C:extracellular matrix"/>
    <property type="evidence" value="ECO:0007669"/>
    <property type="project" value="InterPro"/>
</dbReference>
<organism evidence="9 10">
    <name type="scientific">Persicimonas caeni</name>
    <dbReference type="NCBI Taxonomy" id="2292766"/>
    <lineage>
        <taxon>Bacteria</taxon>
        <taxon>Deltaproteobacteria</taxon>
        <taxon>Bradymonadales</taxon>
        <taxon>Bradymonadaceae</taxon>
        <taxon>Persicimonas</taxon>
    </lineage>
</organism>
<feature type="chain" id="PRO_5030106106" evidence="7">
    <location>
        <begin position="25"/>
        <end position="310"/>
    </location>
</feature>
<evidence type="ECO:0000256" key="6">
    <source>
        <dbReference type="SAM" id="Phobius"/>
    </source>
</evidence>
<evidence type="ECO:0000256" key="4">
    <source>
        <dbReference type="ARBA" id="ARBA00022833"/>
    </source>
</evidence>
<keyword evidence="7" id="KW-0732">Signal</keyword>
<keyword evidence="4" id="KW-0862">Zinc</keyword>
<dbReference type="Gene3D" id="3.40.390.10">
    <property type="entry name" value="Collagenase (Catalytic Domain)"/>
    <property type="match status" value="1"/>
</dbReference>
<keyword evidence="6" id="KW-0812">Transmembrane</keyword>
<dbReference type="SUPFAM" id="SSF55486">
    <property type="entry name" value="Metalloproteases ('zincins'), catalytic domain"/>
    <property type="match status" value="1"/>
</dbReference>
<gene>
    <name evidence="9" type="ORF">FIV42_00305</name>
</gene>
<accession>A0A4Y6PN60</accession>
<keyword evidence="10" id="KW-1185">Reference proteome</keyword>
<feature type="transmembrane region" description="Helical" evidence="6">
    <location>
        <begin position="283"/>
        <end position="301"/>
    </location>
</feature>
<dbReference type="RefSeq" id="WP_141195734.1">
    <property type="nucleotide sequence ID" value="NZ_CP041186.1"/>
</dbReference>
<evidence type="ECO:0000259" key="8">
    <source>
        <dbReference type="Pfam" id="PF00413"/>
    </source>
</evidence>
<dbReference type="AlphaFoldDB" id="A0A4Y6PN60"/>
<dbReference type="GO" id="GO:0008270">
    <property type="term" value="F:zinc ion binding"/>
    <property type="evidence" value="ECO:0007669"/>
    <property type="project" value="InterPro"/>
</dbReference>
<accession>A0A5B8Y358</accession>
<evidence type="ECO:0000256" key="3">
    <source>
        <dbReference type="ARBA" id="ARBA00022801"/>
    </source>
</evidence>
<proteinExistence type="predicted"/>
<keyword evidence="2" id="KW-0479">Metal-binding</keyword>
<protein>
    <submittedName>
        <fullName evidence="9">Matrixin family metalloprotease</fullName>
    </submittedName>
</protein>
<evidence type="ECO:0000256" key="5">
    <source>
        <dbReference type="SAM" id="MobiDB-lite"/>
    </source>
</evidence>
<keyword evidence="1 9" id="KW-0645">Protease</keyword>
<keyword evidence="9" id="KW-0482">Metalloprotease</keyword>
<evidence type="ECO:0000313" key="9">
    <source>
        <dbReference type="EMBL" id="QDG49235.1"/>
    </source>
</evidence>
<name>A0A4Y6PN60_PERCE</name>
<dbReference type="GO" id="GO:0006508">
    <property type="term" value="P:proteolysis"/>
    <property type="evidence" value="ECO:0007669"/>
    <property type="project" value="UniProtKB-KW"/>
</dbReference>
<evidence type="ECO:0000313" key="10">
    <source>
        <dbReference type="Proteomes" id="UP000315995"/>
    </source>
</evidence>
<evidence type="ECO:0000256" key="1">
    <source>
        <dbReference type="ARBA" id="ARBA00022670"/>
    </source>
</evidence>